<dbReference type="AlphaFoldDB" id="A0A066RT03"/>
<dbReference type="GO" id="GO:0015035">
    <property type="term" value="F:protein-disulfide reductase activity"/>
    <property type="evidence" value="ECO:0007669"/>
    <property type="project" value="TreeGrafter"/>
</dbReference>
<dbReference type="CDD" id="cd02953">
    <property type="entry name" value="DsbDgamma"/>
    <property type="match status" value="1"/>
</dbReference>
<sequence>MWFSFLFVSLVQAAPVSTGWLSDPRHPPVETRFVLTGQTEPAKGTVAGYLEVRLKPGWKTYWRSPGEGGVAPKLNWQDADNLADLAWHWPVPQRYDVLGVETIGYAGDVIFPMTLTVNDFTQPVLFLATLSLSSCSTVCVITDYPIDLSFIPTQLTPSEPDMRRYAQALSQVPQTSASVTNVTAVWDATQKVLQVAMNNTQGWAQPDVFVDGETEAVQDSSFAKPIVRVDGQQLTARFEVSSWFGEPDLTDQAMTLTVADSNLLAEQSVTVQAGVVSASSQGSVLVMFGLALLGGLILNFMPCVLPVLGMKLSTILTAEHQEKRQIRGQFLASSVGILSAFWLIALALAALKFSGQAIGWGIQFQSAGFLTLMVLITFVFGANMLGLYDIRLPSSLSTWMGTRNGNGYGGHVMQGMFATFLATPCSAPFLGTAVAFALAGSLIHLGVIFTGLGIGMALPWIVIACFPALVRLLPKPGAWMGRMKVLFGLMMLVTSFWLLTLLAAHWPIGLLWLSGLLGVGWLIWRSARVYGRKPVGIAVSLFLFGGAAVLLTGSLTAEKWATPLPPELTWQPLSVTEISAQVAKGQTVFVDVTADWCITCKANKIGVLLQQPVYDALQQPGLVRMQGDWTVPNQAVTTYLQANGRFGVPFNIVYGPGAPEGIALPVIYTSDDVMKAIQQAQGGIHHD</sequence>
<feature type="transmembrane region" description="Helical" evidence="6">
    <location>
        <begin position="285"/>
        <end position="309"/>
    </location>
</feature>
<evidence type="ECO:0000313" key="9">
    <source>
        <dbReference type="EMBL" id="KDM93494.1"/>
    </source>
</evidence>
<feature type="domain" description="Cytochrome C biogenesis protein transmembrane" evidence="7">
    <location>
        <begin position="286"/>
        <end position="500"/>
    </location>
</feature>
<comment type="subcellular location">
    <subcellularLocation>
        <location evidence="1">Membrane</location>
        <topology evidence="1">Multi-pass membrane protein</topology>
    </subcellularLocation>
</comment>
<dbReference type="STRING" id="1654360.EA58_01115"/>
<comment type="caution">
    <text evidence="9">The sequence shown here is derived from an EMBL/GenBank/DDBJ whole genome shotgun (WGS) entry which is preliminary data.</text>
</comment>
<gene>
    <name evidence="9" type="ORF">EA58_01115</name>
</gene>
<feature type="transmembrane region" description="Helical" evidence="6">
    <location>
        <begin position="508"/>
        <end position="524"/>
    </location>
</feature>
<dbReference type="SUPFAM" id="SSF52833">
    <property type="entry name" value="Thioredoxin-like"/>
    <property type="match status" value="1"/>
</dbReference>
<feature type="transmembrane region" description="Helical" evidence="6">
    <location>
        <begin position="330"/>
        <end position="349"/>
    </location>
</feature>
<dbReference type="InterPro" id="IPR003834">
    <property type="entry name" value="Cyt_c_assmbl_TM_dom"/>
</dbReference>
<dbReference type="Proteomes" id="UP000027192">
    <property type="component" value="Unassembled WGS sequence"/>
</dbReference>
<dbReference type="InterPro" id="IPR035671">
    <property type="entry name" value="DsbD_gamma"/>
</dbReference>
<evidence type="ECO:0000256" key="4">
    <source>
        <dbReference type="ARBA" id="ARBA00022989"/>
    </source>
</evidence>
<evidence type="ECO:0000313" key="10">
    <source>
        <dbReference type="Proteomes" id="UP000027192"/>
    </source>
</evidence>
<organism evidence="9 10">
    <name type="scientific">Photobacterium galatheae</name>
    <dbReference type="NCBI Taxonomy" id="1654360"/>
    <lineage>
        <taxon>Bacteria</taxon>
        <taxon>Pseudomonadati</taxon>
        <taxon>Pseudomonadota</taxon>
        <taxon>Gammaproteobacteria</taxon>
        <taxon>Vibrionales</taxon>
        <taxon>Vibrionaceae</taxon>
        <taxon>Photobacterium</taxon>
    </lineage>
</organism>
<dbReference type="Pfam" id="PF13899">
    <property type="entry name" value="Thioredoxin_7"/>
    <property type="match status" value="1"/>
</dbReference>
<protein>
    <submittedName>
        <fullName evidence="9">Cytochrome C biogenesis protein</fullName>
    </submittedName>
</protein>
<dbReference type="EMBL" id="JMIB01000002">
    <property type="protein sequence ID" value="KDM93494.1"/>
    <property type="molecule type" value="Genomic_DNA"/>
</dbReference>
<dbReference type="InterPro" id="IPR028250">
    <property type="entry name" value="DsbDN"/>
</dbReference>
<keyword evidence="2 6" id="KW-0812">Transmembrane</keyword>
<accession>A0A066RT03</accession>
<evidence type="ECO:0000259" key="7">
    <source>
        <dbReference type="Pfam" id="PF02683"/>
    </source>
</evidence>
<feature type="domain" description="Thiol:disulfide interchange protein DsbD N-terminal" evidence="8">
    <location>
        <begin position="42"/>
        <end position="144"/>
    </location>
</feature>
<keyword evidence="4 6" id="KW-1133">Transmembrane helix</keyword>
<dbReference type="GO" id="GO:0045454">
    <property type="term" value="P:cell redox homeostasis"/>
    <property type="evidence" value="ECO:0007669"/>
    <property type="project" value="TreeGrafter"/>
</dbReference>
<keyword evidence="5 6" id="KW-0472">Membrane</keyword>
<dbReference type="PANTHER" id="PTHR32234">
    <property type="entry name" value="THIOL:DISULFIDE INTERCHANGE PROTEIN DSBD"/>
    <property type="match status" value="1"/>
</dbReference>
<dbReference type="Pfam" id="PF02683">
    <property type="entry name" value="DsbD_TM"/>
    <property type="match status" value="1"/>
</dbReference>
<feature type="transmembrane region" description="Helical" evidence="6">
    <location>
        <begin position="369"/>
        <end position="390"/>
    </location>
</feature>
<dbReference type="GO" id="GO:0017004">
    <property type="term" value="P:cytochrome complex assembly"/>
    <property type="evidence" value="ECO:0007669"/>
    <property type="project" value="UniProtKB-KW"/>
</dbReference>
<dbReference type="Pfam" id="PF11412">
    <property type="entry name" value="DsbD_N"/>
    <property type="match status" value="1"/>
</dbReference>
<evidence type="ECO:0000256" key="1">
    <source>
        <dbReference type="ARBA" id="ARBA00004141"/>
    </source>
</evidence>
<keyword evidence="10" id="KW-1185">Reference proteome</keyword>
<feature type="transmembrane region" description="Helical" evidence="6">
    <location>
        <begin position="411"/>
        <end position="439"/>
    </location>
</feature>
<proteinExistence type="predicted"/>
<evidence type="ECO:0000259" key="8">
    <source>
        <dbReference type="Pfam" id="PF11412"/>
    </source>
</evidence>
<evidence type="ECO:0000256" key="6">
    <source>
        <dbReference type="SAM" id="Phobius"/>
    </source>
</evidence>
<keyword evidence="3" id="KW-0201">Cytochrome c-type biogenesis</keyword>
<evidence type="ECO:0000256" key="5">
    <source>
        <dbReference type="ARBA" id="ARBA00023136"/>
    </source>
</evidence>
<evidence type="ECO:0000256" key="3">
    <source>
        <dbReference type="ARBA" id="ARBA00022748"/>
    </source>
</evidence>
<feature type="transmembrane region" description="Helical" evidence="6">
    <location>
        <begin position="445"/>
        <end position="473"/>
    </location>
</feature>
<feature type="transmembrane region" description="Helical" evidence="6">
    <location>
        <begin position="536"/>
        <end position="557"/>
    </location>
</feature>
<dbReference type="InterPro" id="IPR036249">
    <property type="entry name" value="Thioredoxin-like_sf"/>
</dbReference>
<name>A0A066RT03_9GAMM</name>
<evidence type="ECO:0000256" key="2">
    <source>
        <dbReference type="ARBA" id="ARBA00022692"/>
    </source>
</evidence>
<reference evidence="9 10" key="1">
    <citation type="submission" date="2014-04" db="EMBL/GenBank/DDBJ databases">
        <title>Draft genome sequence of Photobacterium halotolerans S2753: a solonamide, ngercheumicin and holomycin producer.</title>
        <authorList>
            <person name="Machado H.R."/>
            <person name="Gram L."/>
        </authorList>
    </citation>
    <scope>NUCLEOTIDE SEQUENCE [LARGE SCALE GENOMIC DNA]</scope>
    <source>
        <strain evidence="9 10">S2753</strain>
    </source>
</reference>
<dbReference type="Gene3D" id="3.40.30.10">
    <property type="entry name" value="Glutaredoxin"/>
    <property type="match status" value="1"/>
</dbReference>
<dbReference type="PANTHER" id="PTHR32234:SF3">
    <property type="entry name" value="SUPPRESSION OF COPPER SENSITIVITY PROTEIN"/>
    <property type="match status" value="1"/>
</dbReference>
<dbReference type="GO" id="GO:0016020">
    <property type="term" value="C:membrane"/>
    <property type="evidence" value="ECO:0007669"/>
    <property type="project" value="UniProtKB-SubCell"/>
</dbReference>
<feature type="transmembrane region" description="Helical" evidence="6">
    <location>
        <begin position="485"/>
        <end position="502"/>
    </location>
</feature>